<dbReference type="InterPro" id="IPR006171">
    <property type="entry name" value="TOPRIM_dom"/>
</dbReference>
<feature type="region of interest" description="Disordered" evidence="11">
    <location>
        <begin position="100"/>
        <end position="135"/>
    </location>
</feature>
<evidence type="ECO:0000256" key="4">
    <source>
        <dbReference type="ARBA" id="ARBA00022695"/>
    </source>
</evidence>
<dbReference type="SMART" id="SM00885">
    <property type="entry name" value="D5_N"/>
    <property type="match status" value="1"/>
</dbReference>
<dbReference type="InterPro" id="IPR036390">
    <property type="entry name" value="WH_DNA-bd_sf"/>
</dbReference>
<dbReference type="EC" id="2.7.7.-" evidence="13"/>
<sequence length="818" mass="88877">MRNIDLIREVTSAAANQWDSVLAGLNIDVPDSPRHHAPCPACGGDDRFRFDDNGRGAHICNVCGAGDGLDLIKKVNNCDTTEAAKMVADVLGIDYRAAEPDKEAASQRRNQLDTERQQREQVRQQQTATETEQRRKTFADKYQTLAAQAAPGESEYLKSKGLNGFHYPILPDGSLLLGLVAESGTVTAAQTITADGVKRLLAGSAKRGAYHAVNAPETPQTIVIGEGLATVLSVHLMFPDALAVAAIDAGNLLPVAELMRKKYPGDKIVLIADNDQQGGDSETGGTNLGKEAAEKAALSVAGWVSVPPTDHKADWNDYHQQNGLEAATQAFNESMYQPQGKYVKPVLQAIEGGKAPRVTSSADIAQMAASQKAKLLSSRWGKLAVNPDSASVYCYDSGVWSKLNDSELERVMVTIFEEHEAHYTEKGIKSVVATMKLQLPILGEQRCDLIGFENGVYDLSTQTFTKHSPENWLMNHNGITYTSPAPGENLSTHAPNFTRWLTHATEGGDQKAERIKAALFMVLAKRHDWQLFIEVTGEGGSGKSVFSAIATALAGEHNTASGSMSTLDLARGRAQFVGKSLILMPDQTRYVGEGAGIKAITGGDPVEIDGKYEKQFTTVLNAVVLATNNEPMTFTERNGGIARRRVIFPFNNPVSDAGKDPDLTAKIRREIPVIIRHLLDAFADQNKAKLLLIEQRDSLEALDVKRGTDPVIDMCAALFFMDKPNGLMMGGGTWSGQPEPRAYLYHLYLAFIEYHGLGKPLSVNKFSRAIKSAAKEYRAAYLTRQINGRAQTNVSLTELAEEFLPRAFGCAISSDDDE</sequence>
<dbReference type="InterPro" id="IPR036977">
    <property type="entry name" value="DNA_primase_Znf_CHC2"/>
</dbReference>
<dbReference type="InterPro" id="IPR034154">
    <property type="entry name" value="TOPRIM_DnaG/twinkle"/>
</dbReference>
<dbReference type="Gene3D" id="3.40.1360.10">
    <property type="match status" value="1"/>
</dbReference>
<dbReference type="GO" id="GO:0008270">
    <property type="term" value="F:zinc ion binding"/>
    <property type="evidence" value="ECO:0007669"/>
    <property type="project" value="InterPro"/>
</dbReference>
<comment type="caution">
    <text evidence="13">The sequence shown here is derived from an EMBL/GenBank/DDBJ whole genome shotgun (WGS) entry which is preliminary data.</text>
</comment>
<organism evidence="13 14">
    <name type="scientific">Buttiauxella noackiae ATCC 51607</name>
    <dbReference type="NCBI Taxonomy" id="1354255"/>
    <lineage>
        <taxon>Bacteria</taxon>
        <taxon>Pseudomonadati</taxon>
        <taxon>Pseudomonadota</taxon>
        <taxon>Gammaproteobacteria</taxon>
        <taxon>Enterobacterales</taxon>
        <taxon>Enterobacteriaceae</taxon>
        <taxon>Buttiauxella</taxon>
    </lineage>
</organism>
<dbReference type="Pfam" id="PF03288">
    <property type="entry name" value="Pox_D5"/>
    <property type="match status" value="1"/>
</dbReference>
<accession>A0A1B7HZI1</accession>
<dbReference type="GO" id="GO:0003677">
    <property type="term" value="F:DNA binding"/>
    <property type="evidence" value="ECO:0007669"/>
    <property type="project" value="InterPro"/>
</dbReference>
<evidence type="ECO:0000256" key="6">
    <source>
        <dbReference type="ARBA" id="ARBA00022741"/>
    </source>
</evidence>
<keyword evidence="10" id="KW-0804">Transcription</keyword>
<dbReference type="SMART" id="SM00778">
    <property type="entry name" value="Prim_Zn_Ribbon"/>
    <property type="match status" value="1"/>
</dbReference>
<dbReference type="SUPFAM" id="SSF52540">
    <property type="entry name" value="P-loop containing nucleoside triphosphate hydrolases"/>
    <property type="match status" value="1"/>
</dbReference>
<keyword evidence="5" id="KW-0235">DNA replication</keyword>
<keyword evidence="6" id="KW-0547">Nucleotide-binding</keyword>
<dbReference type="InterPro" id="IPR027417">
    <property type="entry name" value="P-loop_NTPase"/>
</dbReference>
<name>A0A1B7HZI1_9ENTR</name>
<dbReference type="InterPro" id="IPR014015">
    <property type="entry name" value="Helicase_SF3_DNA-vir"/>
</dbReference>
<keyword evidence="2" id="KW-0639">Primosome</keyword>
<dbReference type="CDD" id="cd01029">
    <property type="entry name" value="TOPRIM_primases"/>
    <property type="match status" value="1"/>
</dbReference>
<dbReference type="PANTHER" id="PTHR35372:SF2">
    <property type="entry name" value="SF3 HELICASE DOMAIN-CONTAINING PROTEIN"/>
    <property type="match status" value="1"/>
</dbReference>
<keyword evidence="4 13" id="KW-0548">Nucleotidyltransferase</keyword>
<dbReference type="SUPFAM" id="SSF46785">
    <property type="entry name" value="Winged helix' DNA-binding domain"/>
    <property type="match status" value="1"/>
</dbReference>
<protein>
    <submittedName>
        <fullName evidence="13">DNA primase</fullName>
        <ecNumber evidence="13">2.7.7.-</ecNumber>
    </submittedName>
</protein>
<dbReference type="GO" id="GO:0006269">
    <property type="term" value="P:DNA replication, synthesis of primer"/>
    <property type="evidence" value="ECO:0007669"/>
    <property type="project" value="UniProtKB-KW"/>
</dbReference>
<dbReference type="GO" id="GO:0005524">
    <property type="term" value="F:ATP binding"/>
    <property type="evidence" value="ECO:0007669"/>
    <property type="project" value="UniProtKB-KW"/>
</dbReference>
<dbReference type="PANTHER" id="PTHR35372">
    <property type="entry name" value="ATP BINDING PROTEIN-RELATED"/>
    <property type="match status" value="1"/>
</dbReference>
<evidence type="ECO:0000256" key="10">
    <source>
        <dbReference type="ARBA" id="ARBA00023163"/>
    </source>
</evidence>
<dbReference type="GO" id="GO:0016787">
    <property type="term" value="F:hydrolase activity"/>
    <property type="evidence" value="ECO:0007669"/>
    <property type="project" value="UniProtKB-KW"/>
</dbReference>
<dbReference type="Gene3D" id="1.10.10.10">
    <property type="entry name" value="Winged helix-like DNA-binding domain superfamily/Winged helix DNA-binding domain"/>
    <property type="match status" value="1"/>
</dbReference>
<dbReference type="InterPro" id="IPR045455">
    <property type="entry name" value="NrS-1_pol-like_helicase"/>
</dbReference>
<dbReference type="InterPro" id="IPR004968">
    <property type="entry name" value="DNA_primase/NTPase_C"/>
</dbReference>
<keyword evidence="1" id="KW-0240">DNA-directed RNA polymerase</keyword>
<dbReference type="Proteomes" id="UP000078286">
    <property type="component" value="Unassembled WGS sequence"/>
</dbReference>
<evidence type="ECO:0000313" key="13">
    <source>
        <dbReference type="EMBL" id="OAT21110.1"/>
    </source>
</evidence>
<dbReference type="Pfam" id="PF08706">
    <property type="entry name" value="D5_N"/>
    <property type="match status" value="1"/>
</dbReference>
<feature type="domain" description="SF3 helicase" evidence="12">
    <location>
        <begin position="510"/>
        <end position="663"/>
    </location>
</feature>
<reference evidence="13 14" key="1">
    <citation type="submission" date="2016-04" db="EMBL/GenBank/DDBJ databases">
        <title>ATOL: Assembling a taxonomically balanced genome-scale reconstruction of the evolutionary history of the Enterobacteriaceae.</title>
        <authorList>
            <person name="Plunkett G.III."/>
            <person name="Neeno-Eckwall E.C."/>
            <person name="Glasner J.D."/>
            <person name="Perna N.T."/>
        </authorList>
    </citation>
    <scope>NUCLEOTIDE SEQUENCE [LARGE SCALE GENOMIC DNA]</scope>
    <source>
        <strain evidence="13 14">ATCC 51607</strain>
    </source>
</reference>
<dbReference type="InterPro" id="IPR036388">
    <property type="entry name" value="WH-like_DNA-bd_sf"/>
</dbReference>
<dbReference type="Pfam" id="PF13362">
    <property type="entry name" value="Toprim_3"/>
    <property type="match status" value="1"/>
</dbReference>
<dbReference type="Pfam" id="PF19263">
    <property type="entry name" value="DUF5906"/>
    <property type="match status" value="1"/>
</dbReference>
<dbReference type="InterPro" id="IPR014818">
    <property type="entry name" value="Phage/plasmid_primase_P4_C"/>
</dbReference>
<keyword evidence="8" id="KW-0347">Helicase</keyword>
<evidence type="ECO:0000259" key="12">
    <source>
        <dbReference type="PROSITE" id="PS51206"/>
    </source>
</evidence>
<feature type="compositionally biased region" description="Basic and acidic residues" evidence="11">
    <location>
        <begin position="100"/>
        <end position="122"/>
    </location>
</feature>
<keyword evidence="9" id="KW-0067">ATP-binding</keyword>
<dbReference type="RefSeq" id="WP_064553368.1">
    <property type="nucleotide sequence ID" value="NZ_LXEO01000007.1"/>
</dbReference>
<dbReference type="EMBL" id="LXEO01000007">
    <property type="protein sequence ID" value="OAT21110.1"/>
    <property type="molecule type" value="Genomic_DNA"/>
</dbReference>
<evidence type="ECO:0000256" key="11">
    <source>
        <dbReference type="SAM" id="MobiDB-lite"/>
    </source>
</evidence>
<gene>
    <name evidence="13" type="ORF">M979_0339</name>
</gene>
<dbReference type="GO" id="GO:0016779">
    <property type="term" value="F:nucleotidyltransferase activity"/>
    <property type="evidence" value="ECO:0007669"/>
    <property type="project" value="UniProtKB-KW"/>
</dbReference>
<dbReference type="InterPro" id="IPR013237">
    <property type="entry name" value="Phage_T7_Gp4_N"/>
</dbReference>
<evidence type="ECO:0000256" key="7">
    <source>
        <dbReference type="ARBA" id="ARBA00022801"/>
    </source>
</evidence>
<evidence type="ECO:0000256" key="8">
    <source>
        <dbReference type="ARBA" id="ARBA00022806"/>
    </source>
</evidence>
<evidence type="ECO:0000256" key="2">
    <source>
        <dbReference type="ARBA" id="ARBA00022515"/>
    </source>
</evidence>
<keyword evidence="14" id="KW-1185">Reference proteome</keyword>
<proteinExistence type="predicted"/>
<dbReference type="Gene3D" id="3.90.580.10">
    <property type="entry name" value="Zinc finger, CHC2-type domain"/>
    <property type="match status" value="1"/>
</dbReference>
<dbReference type="Gene3D" id="3.40.50.300">
    <property type="entry name" value="P-loop containing nucleotide triphosphate hydrolases"/>
    <property type="match status" value="1"/>
</dbReference>
<evidence type="ECO:0000256" key="9">
    <source>
        <dbReference type="ARBA" id="ARBA00022840"/>
    </source>
</evidence>
<evidence type="ECO:0000256" key="5">
    <source>
        <dbReference type="ARBA" id="ARBA00022705"/>
    </source>
</evidence>
<evidence type="ECO:0000313" key="14">
    <source>
        <dbReference type="Proteomes" id="UP000078286"/>
    </source>
</evidence>
<dbReference type="SUPFAM" id="SSF57783">
    <property type="entry name" value="Zinc beta-ribbon"/>
    <property type="match status" value="1"/>
</dbReference>
<dbReference type="GO" id="GO:0004386">
    <property type="term" value="F:helicase activity"/>
    <property type="evidence" value="ECO:0007669"/>
    <property type="project" value="UniProtKB-KW"/>
</dbReference>
<dbReference type="GO" id="GO:1990077">
    <property type="term" value="C:primosome complex"/>
    <property type="evidence" value="ECO:0007669"/>
    <property type="project" value="UniProtKB-KW"/>
</dbReference>
<evidence type="ECO:0000256" key="3">
    <source>
        <dbReference type="ARBA" id="ARBA00022679"/>
    </source>
</evidence>
<dbReference type="GO" id="GO:0000428">
    <property type="term" value="C:DNA-directed RNA polymerase complex"/>
    <property type="evidence" value="ECO:0007669"/>
    <property type="project" value="UniProtKB-KW"/>
</dbReference>
<dbReference type="PROSITE" id="PS51206">
    <property type="entry name" value="SF3_HELICASE_1"/>
    <property type="match status" value="1"/>
</dbReference>
<keyword evidence="3 13" id="KW-0808">Transferase</keyword>
<dbReference type="PATRIC" id="fig|1354255.3.peg.351"/>
<evidence type="ECO:0000256" key="1">
    <source>
        <dbReference type="ARBA" id="ARBA00022478"/>
    </source>
</evidence>
<keyword evidence="7" id="KW-0378">Hydrolase</keyword>
<dbReference type="AlphaFoldDB" id="A0A1B7HZI1"/>
<dbReference type="Pfam" id="PF08273">
    <property type="entry name" value="Zn_Ribbon_Prim"/>
    <property type="match status" value="1"/>
</dbReference>
<dbReference type="InterPro" id="IPR051620">
    <property type="entry name" value="ORF904-like_C"/>
</dbReference>